<evidence type="ECO:0000256" key="1">
    <source>
        <dbReference type="ARBA" id="ARBA00004651"/>
    </source>
</evidence>
<feature type="transmembrane region" description="Helical" evidence="8">
    <location>
        <begin position="319"/>
        <end position="344"/>
    </location>
</feature>
<dbReference type="PIRSF" id="PIRSF006603">
    <property type="entry name" value="DinF"/>
    <property type="match status" value="1"/>
</dbReference>
<dbReference type="Pfam" id="PF01554">
    <property type="entry name" value="MatE"/>
    <property type="match status" value="2"/>
</dbReference>
<dbReference type="CDD" id="cd13138">
    <property type="entry name" value="MATE_yoeA_like"/>
    <property type="match status" value="1"/>
</dbReference>
<organism evidence="9 10">
    <name type="scientific">Evansella alkalicola</name>
    <dbReference type="NCBI Taxonomy" id="745819"/>
    <lineage>
        <taxon>Bacteria</taxon>
        <taxon>Bacillati</taxon>
        <taxon>Bacillota</taxon>
        <taxon>Bacilli</taxon>
        <taxon>Bacillales</taxon>
        <taxon>Bacillaceae</taxon>
        <taxon>Evansella</taxon>
    </lineage>
</organism>
<protein>
    <submittedName>
        <fullName evidence="9">MATE family efflux transporter</fullName>
    </submittedName>
</protein>
<evidence type="ECO:0000313" key="10">
    <source>
        <dbReference type="Proteomes" id="UP000790580"/>
    </source>
</evidence>
<feature type="transmembrane region" description="Helical" evidence="8">
    <location>
        <begin position="95"/>
        <end position="117"/>
    </location>
</feature>
<keyword evidence="5 8" id="KW-0812">Transmembrane</keyword>
<feature type="transmembrane region" description="Helical" evidence="8">
    <location>
        <begin position="282"/>
        <end position="307"/>
    </location>
</feature>
<dbReference type="InterPro" id="IPR002528">
    <property type="entry name" value="MATE_fam"/>
</dbReference>
<keyword evidence="4" id="KW-1003">Cell membrane</keyword>
<evidence type="ECO:0000313" key="9">
    <source>
        <dbReference type="EMBL" id="MBU9722897.1"/>
    </source>
</evidence>
<keyword evidence="7 8" id="KW-0472">Membrane</keyword>
<feature type="transmembrane region" description="Helical" evidence="8">
    <location>
        <begin position="137"/>
        <end position="158"/>
    </location>
</feature>
<comment type="subcellular location">
    <subcellularLocation>
        <location evidence="1">Cell membrane</location>
        <topology evidence="1">Multi-pass membrane protein</topology>
    </subcellularLocation>
</comment>
<evidence type="ECO:0000256" key="4">
    <source>
        <dbReference type="ARBA" id="ARBA00022475"/>
    </source>
</evidence>
<feature type="transmembrane region" description="Helical" evidence="8">
    <location>
        <begin position="170"/>
        <end position="189"/>
    </location>
</feature>
<dbReference type="RefSeq" id="WP_088073621.1">
    <property type="nucleotide sequence ID" value="NZ_JAHQCR010000063.1"/>
</dbReference>
<proteinExistence type="inferred from homology"/>
<evidence type="ECO:0000256" key="2">
    <source>
        <dbReference type="ARBA" id="ARBA00010199"/>
    </source>
</evidence>
<comment type="similarity">
    <text evidence="2">Belongs to the multi antimicrobial extrusion (MATE) (TC 2.A.66.1) family.</text>
</comment>
<feature type="transmembrane region" description="Helical" evidence="8">
    <location>
        <begin position="195"/>
        <end position="217"/>
    </location>
</feature>
<evidence type="ECO:0000256" key="5">
    <source>
        <dbReference type="ARBA" id="ARBA00022692"/>
    </source>
</evidence>
<dbReference type="InterPro" id="IPR048279">
    <property type="entry name" value="MdtK-like"/>
</dbReference>
<gene>
    <name evidence="9" type="ORF">KS407_15880</name>
</gene>
<dbReference type="EMBL" id="JAHQCR010000063">
    <property type="protein sequence ID" value="MBU9722897.1"/>
    <property type="molecule type" value="Genomic_DNA"/>
</dbReference>
<feature type="transmembrane region" description="Helical" evidence="8">
    <location>
        <begin position="413"/>
        <end position="433"/>
    </location>
</feature>
<dbReference type="PANTHER" id="PTHR43549:SF3">
    <property type="entry name" value="MULTIDRUG RESISTANCE PROTEIN YPNP-RELATED"/>
    <property type="match status" value="1"/>
</dbReference>
<dbReference type="InterPro" id="IPR052031">
    <property type="entry name" value="Membrane_Transporter-Flippase"/>
</dbReference>
<reference evidence="9 10" key="1">
    <citation type="submission" date="2021-06" db="EMBL/GenBank/DDBJ databases">
        <title>Bacillus sp. RD4P76, an endophyte from a halophyte.</title>
        <authorList>
            <person name="Sun J.-Q."/>
        </authorList>
    </citation>
    <scope>NUCLEOTIDE SEQUENCE [LARGE SCALE GENOMIC DNA]</scope>
    <source>
        <strain evidence="9 10">JCM 17098</strain>
    </source>
</reference>
<dbReference type="Proteomes" id="UP000790580">
    <property type="component" value="Unassembled WGS sequence"/>
</dbReference>
<keyword evidence="10" id="KW-1185">Reference proteome</keyword>
<feature type="transmembrane region" description="Helical" evidence="8">
    <location>
        <begin position="50"/>
        <end position="74"/>
    </location>
</feature>
<evidence type="ECO:0000256" key="7">
    <source>
        <dbReference type="ARBA" id="ARBA00023136"/>
    </source>
</evidence>
<comment type="caution">
    <text evidence="9">The sequence shown here is derived from an EMBL/GenBank/DDBJ whole genome shotgun (WGS) entry which is preliminary data.</text>
</comment>
<keyword evidence="6 8" id="KW-1133">Transmembrane helix</keyword>
<evidence type="ECO:0000256" key="8">
    <source>
        <dbReference type="SAM" id="Phobius"/>
    </source>
</evidence>
<sequence length="455" mass="49555">MTNNQMDFTHGSIFKKMLFFSWPIFLTNLLQTSYQLIDSLWVGNLLGPEALGAIAISGTVVFTILSFIIGLNNAALTILSQQTGAKDEEGLKSSLNAFVVVLGAMTIILGIFGFLMAEQILQWMGTPAEILPLATTYLKINFIGITFLFGYNFIATVLRAMGDSKTPVRFVVIAVILNAILDPVFIYVLDLGIAGAAYATIVAQGTAFLYGLLFSIFRAGVPFSAPTLPKLVYLKSIFKLGLPSGLSMMVISGGVLAIMTVVTTFGEEVVAGFGAAQRLDSLIMLPALTLGTAVNSMAGQNIGANLWERVHAVAKNGVMFILIVSFSIGAMVFLSAEWMISLFVQDPETVAFGKMYVQSIAFFYPFLGINFVLNGVVRASGAMMQVFVLNTISFWVLRYPLTYVFAQLFDERGIAYGMAASFVVSSLIAMLYFRFGRWKEINIIEDKKEETEGSS</sequence>
<dbReference type="PANTHER" id="PTHR43549">
    <property type="entry name" value="MULTIDRUG RESISTANCE PROTEIN YPNP-RELATED"/>
    <property type="match status" value="1"/>
</dbReference>
<name>A0ABS6JWC7_9BACI</name>
<feature type="transmembrane region" description="Helical" evidence="8">
    <location>
        <begin position="237"/>
        <end position="262"/>
    </location>
</feature>
<dbReference type="NCBIfam" id="TIGR00797">
    <property type="entry name" value="matE"/>
    <property type="match status" value="1"/>
</dbReference>
<feature type="transmembrane region" description="Helical" evidence="8">
    <location>
        <begin position="356"/>
        <end position="377"/>
    </location>
</feature>
<keyword evidence="3" id="KW-0813">Transport</keyword>
<evidence type="ECO:0000256" key="6">
    <source>
        <dbReference type="ARBA" id="ARBA00022989"/>
    </source>
</evidence>
<evidence type="ECO:0000256" key="3">
    <source>
        <dbReference type="ARBA" id="ARBA00022448"/>
    </source>
</evidence>
<accession>A0ABS6JWC7</accession>
<feature type="transmembrane region" description="Helical" evidence="8">
    <location>
        <begin position="384"/>
        <end position="401"/>
    </location>
</feature>